<keyword evidence="4" id="KW-0732">Signal</keyword>
<feature type="transmembrane region" description="Helical" evidence="6">
    <location>
        <begin position="38"/>
        <end position="61"/>
    </location>
</feature>
<dbReference type="InterPro" id="IPR000914">
    <property type="entry name" value="SBP_5_dom"/>
</dbReference>
<evidence type="ECO:0000256" key="2">
    <source>
        <dbReference type="ARBA" id="ARBA00005695"/>
    </source>
</evidence>
<evidence type="ECO:0000256" key="6">
    <source>
        <dbReference type="SAM" id="Phobius"/>
    </source>
</evidence>
<accession>A0A538SBB9</accession>
<dbReference type="GO" id="GO:0015833">
    <property type="term" value="P:peptide transport"/>
    <property type="evidence" value="ECO:0007669"/>
    <property type="project" value="TreeGrafter"/>
</dbReference>
<keyword evidence="3" id="KW-0813">Transport</keyword>
<dbReference type="AlphaFoldDB" id="A0A538SBB9"/>
<dbReference type="PANTHER" id="PTHR30290:SF10">
    <property type="entry name" value="PERIPLASMIC OLIGOPEPTIDE-BINDING PROTEIN-RELATED"/>
    <property type="match status" value="1"/>
</dbReference>
<comment type="similarity">
    <text evidence="2">Belongs to the bacterial solute-binding protein 5 family.</text>
</comment>
<dbReference type="Gene3D" id="3.40.190.10">
    <property type="entry name" value="Periplasmic binding protein-like II"/>
    <property type="match status" value="1"/>
</dbReference>
<feature type="region of interest" description="Disordered" evidence="5">
    <location>
        <begin position="1"/>
        <end position="32"/>
    </location>
</feature>
<feature type="domain" description="Solute-binding protein family 5" evidence="7">
    <location>
        <begin position="119"/>
        <end position="514"/>
    </location>
</feature>
<dbReference type="GO" id="GO:1904680">
    <property type="term" value="F:peptide transmembrane transporter activity"/>
    <property type="evidence" value="ECO:0007669"/>
    <property type="project" value="TreeGrafter"/>
</dbReference>
<dbReference type="PANTHER" id="PTHR30290">
    <property type="entry name" value="PERIPLASMIC BINDING COMPONENT OF ABC TRANSPORTER"/>
    <property type="match status" value="1"/>
</dbReference>
<dbReference type="Pfam" id="PF00496">
    <property type="entry name" value="SBP_bac_5"/>
    <property type="match status" value="1"/>
</dbReference>
<dbReference type="GO" id="GO:0030313">
    <property type="term" value="C:cell envelope"/>
    <property type="evidence" value="ECO:0007669"/>
    <property type="project" value="UniProtKB-SubCell"/>
</dbReference>
<dbReference type="Proteomes" id="UP000316292">
    <property type="component" value="Unassembled WGS sequence"/>
</dbReference>
<evidence type="ECO:0000256" key="1">
    <source>
        <dbReference type="ARBA" id="ARBA00004196"/>
    </source>
</evidence>
<evidence type="ECO:0000256" key="5">
    <source>
        <dbReference type="SAM" id="MobiDB-lite"/>
    </source>
</evidence>
<evidence type="ECO:0000256" key="3">
    <source>
        <dbReference type="ARBA" id="ARBA00022448"/>
    </source>
</evidence>
<dbReference type="InterPro" id="IPR039424">
    <property type="entry name" value="SBP_5"/>
</dbReference>
<reference evidence="8 9" key="1">
    <citation type="journal article" date="2019" name="Nat. Microbiol.">
        <title>Mediterranean grassland soil C-N compound turnover is dependent on rainfall and depth, and is mediated by genomically divergent microorganisms.</title>
        <authorList>
            <person name="Diamond S."/>
            <person name="Andeer P.F."/>
            <person name="Li Z."/>
            <person name="Crits-Christoph A."/>
            <person name="Burstein D."/>
            <person name="Anantharaman K."/>
            <person name="Lane K.R."/>
            <person name="Thomas B.C."/>
            <person name="Pan C."/>
            <person name="Northen T.R."/>
            <person name="Banfield J.F."/>
        </authorList>
    </citation>
    <scope>NUCLEOTIDE SEQUENCE [LARGE SCALE GENOMIC DNA]</scope>
    <source>
        <strain evidence="8">WS_1</strain>
    </source>
</reference>
<name>A0A538SBB9_UNCEI</name>
<gene>
    <name evidence="8" type="ORF">E6K71_06825</name>
</gene>
<dbReference type="GO" id="GO:0043190">
    <property type="term" value="C:ATP-binding cassette (ABC) transporter complex"/>
    <property type="evidence" value="ECO:0007669"/>
    <property type="project" value="InterPro"/>
</dbReference>
<keyword evidence="6" id="KW-0812">Transmembrane</keyword>
<comment type="caution">
    <text evidence="8">The sequence shown here is derived from an EMBL/GenBank/DDBJ whole genome shotgun (WGS) entry which is preliminary data.</text>
</comment>
<dbReference type="SUPFAM" id="SSF53850">
    <property type="entry name" value="Periplasmic binding protein-like II"/>
    <property type="match status" value="1"/>
</dbReference>
<keyword evidence="6" id="KW-1133">Transmembrane helix</keyword>
<dbReference type="PIRSF" id="PIRSF002741">
    <property type="entry name" value="MppA"/>
    <property type="match status" value="1"/>
</dbReference>
<evidence type="ECO:0000256" key="4">
    <source>
        <dbReference type="ARBA" id="ARBA00022729"/>
    </source>
</evidence>
<sequence>MRYQRSALRRRNLEPSQDQPPSEPAPSMRPIGERNPRTVRLVVAVVAIVIIVAGIVTFVILNRPPATVCNLSSTDPLIFDQPETPDTLDPHVTFSTPGWGIVQQVYQSLVNYNGTGYTKFVPVLAKSWTVNGFNYTFVLRRDVHFSNGHVFNAYVMWFSLYRAIVMNQAGSFILQENFWLPGLNYYSDANDSANATAWMISNLNSFSFTNPTAPQLAVMMDGNNSFQVIDQYTIKLNMGFGYLGTVAYGNLLAAIAGPIASAVDPAVVQANGGVINDTNKYMATHMLGTGPYVVQSFNAATGYLLKPDPNYWAKAGDAAAEPWNNIIQPAKASIQVNFQTSAITAVADMKSGSVAGVSFAYVGPSQINDLKAAPCVQVNLLNVVYGSTAGAWWIYMNQNAPPFTDIHVRAAVVHAIDYGGIIRTAFNGFADRWVGPVPPGYEHYNPQGLQPYEFNLALAMQEMNQSAWPLPTGYTPHINYMYLKLGDWEQVALLLQADLLKIGIHIDIVGIQNIDELYTEQGRDPTTGECISQTSFKGGPFPIGQEFYTSDYISPDDWTQNNALSYGSANDCMSAYVNDTMDRLVIEAAGDTNQANLTSDYSQITRLMYDNYTNAWLVVPQQFQILHVQVQGPVTNPMGAALPFVIVQNTLYAAPRP</sequence>
<dbReference type="InterPro" id="IPR030678">
    <property type="entry name" value="Peptide/Ni-bd"/>
</dbReference>
<evidence type="ECO:0000313" key="9">
    <source>
        <dbReference type="Proteomes" id="UP000316292"/>
    </source>
</evidence>
<comment type="subcellular location">
    <subcellularLocation>
        <location evidence="1">Cell envelope</location>
    </subcellularLocation>
</comment>
<protein>
    <recommendedName>
        <fullName evidence="7">Solute-binding protein family 5 domain-containing protein</fullName>
    </recommendedName>
</protein>
<evidence type="ECO:0000313" key="8">
    <source>
        <dbReference type="EMBL" id="TMQ48673.1"/>
    </source>
</evidence>
<keyword evidence="6" id="KW-0472">Membrane</keyword>
<evidence type="ECO:0000259" key="7">
    <source>
        <dbReference type="Pfam" id="PF00496"/>
    </source>
</evidence>
<proteinExistence type="inferred from homology"/>
<organism evidence="8 9">
    <name type="scientific">Eiseniibacteriota bacterium</name>
    <dbReference type="NCBI Taxonomy" id="2212470"/>
    <lineage>
        <taxon>Bacteria</taxon>
        <taxon>Candidatus Eiseniibacteriota</taxon>
    </lineage>
</organism>
<dbReference type="Gene3D" id="3.10.105.10">
    <property type="entry name" value="Dipeptide-binding Protein, Domain 3"/>
    <property type="match status" value="1"/>
</dbReference>
<dbReference type="EMBL" id="VBOR01000068">
    <property type="protein sequence ID" value="TMQ48673.1"/>
    <property type="molecule type" value="Genomic_DNA"/>
</dbReference>
<dbReference type="GO" id="GO:0042597">
    <property type="term" value="C:periplasmic space"/>
    <property type="evidence" value="ECO:0007669"/>
    <property type="project" value="UniProtKB-ARBA"/>
</dbReference>